<dbReference type="GO" id="GO:0016020">
    <property type="term" value="C:membrane"/>
    <property type="evidence" value="ECO:0000318"/>
    <property type="project" value="GO_Central"/>
</dbReference>
<evidence type="ECO:0000313" key="5">
    <source>
        <dbReference type="EnsemblPlants" id="Pp3c7_1820V3.1"/>
    </source>
</evidence>
<dbReference type="SUPFAM" id="SSF56801">
    <property type="entry name" value="Acetyl-CoA synthetase-like"/>
    <property type="match status" value="1"/>
</dbReference>
<dbReference type="Pfam" id="PF00501">
    <property type="entry name" value="AMP-binding"/>
    <property type="match status" value="1"/>
</dbReference>
<sequence length="508" mass="56476">MEVNPVAMETAQRRLRIVNAHLRLKASGSFTTGEPTKCWRIYYWYINYSSIDGKATAFCCQRLSTGKWNVHRYAKAAFAENKCLGTRVIEDGTVGEYRWMPYGEVGTARTAIGSGLVQHGILKGSCVGLYMINRAEWIISELACAAYSYVSVPLYDTLGADAVTYIVNHAEVAAVFCTPDKLQTLLNCLSELPSLRLIVLPNVARTEYNEVALATGHLGACAGLHPRADCCRKSGTRHTNAGPTLFNLKDPHKADRESLNFRKYKFEDAARREQPHDIETFQLARAVKEGTLHNLITELLIWLLDERVLMTDDESQLVMAMNVLMLKILRKKATKIHGKCGSHIGFHSLDLPEASFGFIQVCCSSTTGNNQRQKAEILGSSCEVPHQAPKVLGPTLLEVDLDRILQSIHDYFEELGMAEIRKRRVLMILGTSGQTQCSPSNRSTSPSNQSTEAQLKQELAAVFKKIGDKQTCTIGLYGSTASHSYIHSDQAQAMSRFFLSMFLSEEAH</sequence>
<dbReference type="EnsemblPlants" id="Pp3c7_1820V3.1">
    <property type="protein sequence ID" value="Pp3c7_1820V3.1"/>
    <property type="gene ID" value="Pp3c7_1820"/>
</dbReference>
<dbReference type="InterPro" id="IPR042099">
    <property type="entry name" value="ANL_N_sf"/>
</dbReference>
<dbReference type="STRING" id="3218.A0A2K1K9X3"/>
<accession>A0A2K1K9X3</accession>
<evidence type="ECO:0000313" key="4">
    <source>
        <dbReference type="EMBL" id="PNR50583.1"/>
    </source>
</evidence>
<evidence type="ECO:0000313" key="6">
    <source>
        <dbReference type="Proteomes" id="UP000006727"/>
    </source>
</evidence>
<protein>
    <recommendedName>
        <fullName evidence="3">AMP-dependent synthetase/ligase domain-containing protein</fullName>
    </recommendedName>
</protein>
<dbReference type="GO" id="GO:0005524">
    <property type="term" value="F:ATP binding"/>
    <property type="evidence" value="ECO:0007669"/>
    <property type="project" value="UniProtKB-KW"/>
</dbReference>
<evidence type="ECO:0000256" key="1">
    <source>
        <dbReference type="ARBA" id="ARBA00022741"/>
    </source>
</evidence>
<keyword evidence="2" id="KW-0067">ATP-binding</keyword>
<dbReference type="InParanoid" id="A0A2K1K9X3"/>
<reference evidence="4 6" key="1">
    <citation type="journal article" date="2008" name="Science">
        <title>The Physcomitrella genome reveals evolutionary insights into the conquest of land by plants.</title>
        <authorList>
            <person name="Rensing S."/>
            <person name="Lang D."/>
            <person name="Zimmer A."/>
            <person name="Terry A."/>
            <person name="Salamov A."/>
            <person name="Shapiro H."/>
            <person name="Nishiyama T."/>
            <person name="Perroud P.-F."/>
            <person name="Lindquist E."/>
            <person name="Kamisugi Y."/>
            <person name="Tanahashi T."/>
            <person name="Sakakibara K."/>
            <person name="Fujita T."/>
            <person name="Oishi K."/>
            <person name="Shin-I T."/>
            <person name="Kuroki Y."/>
            <person name="Toyoda A."/>
            <person name="Suzuki Y."/>
            <person name="Hashimoto A."/>
            <person name="Yamaguchi K."/>
            <person name="Sugano A."/>
            <person name="Kohara Y."/>
            <person name="Fujiyama A."/>
            <person name="Anterola A."/>
            <person name="Aoki S."/>
            <person name="Ashton N."/>
            <person name="Barbazuk W.B."/>
            <person name="Barker E."/>
            <person name="Bennetzen J."/>
            <person name="Bezanilla M."/>
            <person name="Blankenship R."/>
            <person name="Cho S.H."/>
            <person name="Dutcher S."/>
            <person name="Estelle M."/>
            <person name="Fawcett J.A."/>
            <person name="Gundlach H."/>
            <person name="Hanada K."/>
            <person name="Heyl A."/>
            <person name="Hicks K.A."/>
            <person name="Hugh J."/>
            <person name="Lohr M."/>
            <person name="Mayer K."/>
            <person name="Melkozernov A."/>
            <person name="Murata T."/>
            <person name="Nelson D."/>
            <person name="Pils B."/>
            <person name="Prigge M."/>
            <person name="Reiss B."/>
            <person name="Renner T."/>
            <person name="Rombauts S."/>
            <person name="Rushton P."/>
            <person name="Sanderfoot A."/>
            <person name="Schween G."/>
            <person name="Shiu S.-H."/>
            <person name="Stueber K."/>
            <person name="Theodoulou F.L."/>
            <person name="Tu H."/>
            <person name="Van de Peer Y."/>
            <person name="Verrier P.J."/>
            <person name="Waters E."/>
            <person name="Wood A."/>
            <person name="Yang L."/>
            <person name="Cove D."/>
            <person name="Cuming A."/>
            <person name="Hasebe M."/>
            <person name="Lucas S."/>
            <person name="Mishler D.B."/>
            <person name="Reski R."/>
            <person name="Grigoriev I."/>
            <person name="Quatrano R.S."/>
            <person name="Boore J.L."/>
        </authorList>
    </citation>
    <scope>NUCLEOTIDE SEQUENCE [LARGE SCALE GENOMIC DNA]</scope>
    <source>
        <strain evidence="5 6">cv. Gransden 2004</strain>
    </source>
</reference>
<dbReference type="InterPro" id="IPR000873">
    <property type="entry name" value="AMP-dep_synth/lig_dom"/>
</dbReference>
<dbReference type="PANTHER" id="PTHR43272">
    <property type="entry name" value="LONG-CHAIN-FATTY-ACID--COA LIGASE"/>
    <property type="match status" value="1"/>
</dbReference>
<feature type="domain" description="AMP-dependent synthetase/ligase" evidence="3">
    <location>
        <begin position="88"/>
        <end position="201"/>
    </location>
</feature>
<dbReference type="EMBL" id="ABEU02000007">
    <property type="protein sequence ID" value="PNR50583.1"/>
    <property type="molecule type" value="Genomic_DNA"/>
</dbReference>
<evidence type="ECO:0000259" key="3">
    <source>
        <dbReference type="Pfam" id="PF00501"/>
    </source>
</evidence>
<dbReference type="GO" id="GO:0004467">
    <property type="term" value="F:long-chain fatty acid-CoA ligase activity"/>
    <property type="evidence" value="ECO:0000318"/>
    <property type="project" value="GO_Central"/>
</dbReference>
<organism evidence="4">
    <name type="scientific">Physcomitrium patens</name>
    <name type="common">Spreading-leaved earth moss</name>
    <name type="synonym">Physcomitrella patens</name>
    <dbReference type="NCBI Taxonomy" id="3218"/>
    <lineage>
        <taxon>Eukaryota</taxon>
        <taxon>Viridiplantae</taxon>
        <taxon>Streptophyta</taxon>
        <taxon>Embryophyta</taxon>
        <taxon>Bryophyta</taxon>
        <taxon>Bryophytina</taxon>
        <taxon>Bryopsida</taxon>
        <taxon>Funariidae</taxon>
        <taxon>Funariales</taxon>
        <taxon>Funariaceae</taxon>
        <taxon>Physcomitrium</taxon>
    </lineage>
</organism>
<dbReference type="GO" id="GO:0005783">
    <property type="term" value="C:endoplasmic reticulum"/>
    <property type="evidence" value="ECO:0000318"/>
    <property type="project" value="GO_Central"/>
</dbReference>
<gene>
    <name evidence="4" type="ORF">PHYPA_009769</name>
</gene>
<dbReference type="Gramene" id="Pp3c7_1820V3.1">
    <property type="protein sequence ID" value="Pp3c7_1820V3.1"/>
    <property type="gene ID" value="Pp3c7_1820"/>
</dbReference>
<dbReference type="Gene3D" id="3.40.50.12780">
    <property type="entry name" value="N-terminal domain of ligase-like"/>
    <property type="match status" value="1"/>
</dbReference>
<dbReference type="PANTHER" id="PTHR43272:SF33">
    <property type="entry name" value="AMP-BINDING DOMAIN-CONTAINING PROTEIN-RELATED"/>
    <property type="match status" value="1"/>
</dbReference>
<proteinExistence type="predicted"/>
<keyword evidence="6" id="KW-1185">Reference proteome</keyword>
<reference evidence="4 6" key="2">
    <citation type="journal article" date="2018" name="Plant J.">
        <title>The Physcomitrella patens chromosome-scale assembly reveals moss genome structure and evolution.</title>
        <authorList>
            <person name="Lang D."/>
            <person name="Ullrich K.K."/>
            <person name="Murat F."/>
            <person name="Fuchs J."/>
            <person name="Jenkins J."/>
            <person name="Haas F.B."/>
            <person name="Piednoel M."/>
            <person name="Gundlach H."/>
            <person name="Van Bel M."/>
            <person name="Meyberg R."/>
            <person name="Vives C."/>
            <person name="Morata J."/>
            <person name="Symeonidi A."/>
            <person name="Hiss M."/>
            <person name="Muchero W."/>
            <person name="Kamisugi Y."/>
            <person name="Saleh O."/>
            <person name="Blanc G."/>
            <person name="Decker E.L."/>
            <person name="van Gessel N."/>
            <person name="Grimwood J."/>
            <person name="Hayes R.D."/>
            <person name="Graham S.W."/>
            <person name="Gunter L.E."/>
            <person name="McDaniel S.F."/>
            <person name="Hoernstein S.N.W."/>
            <person name="Larsson A."/>
            <person name="Li F.W."/>
            <person name="Perroud P.F."/>
            <person name="Phillips J."/>
            <person name="Ranjan P."/>
            <person name="Rokshar D.S."/>
            <person name="Rothfels C.J."/>
            <person name="Schneider L."/>
            <person name="Shu S."/>
            <person name="Stevenson D.W."/>
            <person name="Thummler F."/>
            <person name="Tillich M."/>
            <person name="Villarreal Aguilar J.C."/>
            <person name="Widiez T."/>
            <person name="Wong G.K."/>
            <person name="Wymore A."/>
            <person name="Zhang Y."/>
            <person name="Zimmer A.D."/>
            <person name="Quatrano R.S."/>
            <person name="Mayer K.F.X."/>
            <person name="Goodstein D."/>
            <person name="Casacuberta J.M."/>
            <person name="Vandepoele K."/>
            <person name="Reski R."/>
            <person name="Cuming A.C."/>
            <person name="Tuskan G.A."/>
            <person name="Maumus F."/>
            <person name="Salse J."/>
            <person name="Schmutz J."/>
            <person name="Rensing S.A."/>
        </authorList>
    </citation>
    <scope>NUCLEOTIDE SEQUENCE [LARGE SCALE GENOMIC DNA]</scope>
    <source>
        <strain evidence="5 6">cv. Gransden 2004</strain>
    </source>
</reference>
<dbReference type="Proteomes" id="UP000006727">
    <property type="component" value="Chromosome 7"/>
</dbReference>
<keyword evidence="1" id="KW-0547">Nucleotide-binding</keyword>
<dbReference type="AlphaFoldDB" id="A0A2K1K9X3"/>
<reference evidence="5" key="3">
    <citation type="submission" date="2020-12" db="UniProtKB">
        <authorList>
            <consortium name="EnsemblPlants"/>
        </authorList>
    </citation>
    <scope>IDENTIFICATION</scope>
</reference>
<evidence type="ECO:0000256" key="2">
    <source>
        <dbReference type="ARBA" id="ARBA00022840"/>
    </source>
</evidence>
<name>A0A2K1K9X3_PHYPA</name>